<comment type="caution">
    <text evidence="2">The sequence shown here is derived from an EMBL/GenBank/DDBJ whole genome shotgun (WGS) entry which is preliminary data.</text>
</comment>
<gene>
    <name evidence="2" type="ORF">IC229_28780</name>
</gene>
<keyword evidence="1" id="KW-0812">Transmembrane</keyword>
<dbReference type="RefSeq" id="WP_190891426.1">
    <property type="nucleotide sequence ID" value="NZ_JACWZY010000035.1"/>
</dbReference>
<dbReference type="AlphaFoldDB" id="A0A927ASY2"/>
<dbReference type="Proteomes" id="UP000598820">
    <property type="component" value="Unassembled WGS sequence"/>
</dbReference>
<sequence length="87" mass="9214">MNLFKSECPNCGSSALLEILPHGSDAEKAVHTVVHHAAHHANHLRHVANRNPIAAVGVLGLAGIALLGNAFVSKKFKCKRCAHSFNG</sequence>
<reference evidence="2" key="1">
    <citation type="submission" date="2020-09" db="EMBL/GenBank/DDBJ databases">
        <authorList>
            <person name="Kim M.K."/>
        </authorList>
    </citation>
    <scope>NUCLEOTIDE SEQUENCE</scope>
    <source>
        <strain evidence="2">BT702</strain>
    </source>
</reference>
<keyword evidence="3" id="KW-1185">Reference proteome</keyword>
<accession>A0A927ASY2</accession>
<keyword evidence="1" id="KW-0472">Membrane</keyword>
<organism evidence="2 3">
    <name type="scientific">Spirosoma profusum</name>
    <dbReference type="NCBI Taxonomy" id="2771354"/>
    <lineage>
        <taxon>Bacteria</taxon>
        <taxon>Pseudomonadati</taxon>
        <taxon>Bacteroidota</taxon>
        <taxon>Cytophagia</taxon>
        <taxon>Cytophagales</taxon>
        <taxon>Cytophagaceae</taxon>
        <taxon>Spirosoma</taxon>
    </lineage>
</organism>
<dbReference type="EMBL" id="JACWZY010000035">
    <property type="protein sequence ID" value="MBD2704666.1"/>
    <property type="molecule type" value="Genomic_DNA"/>
</dbReference>
<keyword evidence="1" id="KW-1133">Transmembrane helix</keyword>
<proteinExistence type="predicted"/>
<feature type="transmembrane region" description="Helical" evidence="1">
    <location>
        <begin position="53"/>
        <end position="72"/>
    </location>
</feature>
<evidence type="ECO:0000313" key="3">
    <source>
        <dbReference type="Proteomes" id="UP000598820"/>
    </source>
</evidence>
<evidence type="ECO:0000256" key="1">
    <source>
        <dbReference type="SAM" id="Phobius"/>
    </source>
</evidence>
<evidence type="ECO:0000313" key="2">
    <source>
        <dbReference type="EMBL" id="MBD2704666.1"/>
    </source>
</evidence>
<protein>
    <submittedName>
        <fullName evidence="2">Uncharacterized protein</fullName>
    </submittedName>
</protein>
<name>A0A927ASY2_9BACT</name>